<keyword evidence="1" id="KW-0812">Transmembrane</keyword>
<evidence type="ECO:0000313" key="2">
    <source>
        <dbReference type="EMBL" id="CAH9118129.1"/>
    </source>
</evidence>
<feature type="transmembrane region" description="Helical" evidence="1">
    <location>
        <begin position="16"/>
        <end position="36"/>
    </location>
</feature>
<keyword evidence="1" id="KW-0472">Membrane</keyword>
<sequence length="39" mass="4641">MRSTQLSESLNADFDMFLLIWMLQYVVMLLLFFVNLHCG</sequence>
<dbReference type="Proteomes" id="UP001152484">
    <property type="component" value="Unassembled WGS sequence"/>
</dbReference>
<evidence type="ECO:0000256" key="1">
    <source>
        <dbReference type="SAM" id="Phobius"/>
    </source>
</evidence>
<gene>
    <name evidence="2" type="ORF">CEURO_LOCUS21814</name>
</gene>
<name>A0A9P1A1D8_CUSEU</name>
<accession>A0A9P1A1D8</accession>
<keyword evidence="1" id="KW-1133">Transmembrane helix</keyword>
<dbReference type="EMBL" id="CAMAPE010000075">
    <property type="protein sequence ID" value="CAH9118129.1"/>
    <property type="molecule type" value="Genomic_DNA"/>
</dbReference>
<evidence type="ECO:0000313" key="3">
    <source>
        <dbReference type="Proteomes" id="UP001152484"/>
    </source>
</evidence>
<proteinExistence type="predicted"/>
<organism evidence="2 3">
    <name type="scientific">Cuscuta europaea</name>
    <name type="common">European dodder</name>
    <dbReference type="NCBI Taxonomy" id="41803"/>
    <lineage>
        <taxon>Eukaryota</taxon>
        <taxon>Viridiplantae</taxon>
        <taxon>Streptophyta</taxon>
        <taxon>Embryophyta</taxon>
        <taxon>Tracheophyta</taxon>
        <taxon>Spermatophyta</taxon>
        <taxon>Magnoliopsida</taxon>
        <taxon>eudicotyledons</taxon>
        <taxon>Gunneridae</taxon>
        <taxon>Pentapetalae</taxon>
        <taxon>asterids</taxon>
        <taxon>lamiids</taxon>
        <taxon>Solanales</taxon>
        <taxon>Convolvulaceae</taxon>
        <taxon>Cuscuteae</taxon>
        <taxon>Cuscuta</taxon>
        <taxon>Cuscuta subgen. Cuscuta</taxon>
    </lineage>
</organism>
<keyword evidence="3" id="KW-1185">Reference proteome</keyword>
<comment type="caution">
    <text evidence="2">The sequence shown here is derived from an EMBL/GenBank/DDBJ whole genome shotgun (WGS) entry which is preliminary data.</text>
</comment>
<protein>
    <submittedName>
        <fullName evidence="2">Uncharacterized protein</fullName>
    </submittedName>
</protein>
<reference evidence="2" key="1">
    <citation type="submission" date="2022-07" db="EMBL/GenBank/DDBJ databases">
        <authorList>
            <person name="Macas J."/>
            <person name="Novak P."/>
            <person name="Neumann P."/>
        </authorList>
    </citation>
    <scope>NUCLEOTIDE SEQUENCE</scope>
</reference>
<dbReference type="AlphaFoldDB" id="A0A9P1A1D8"/>